<dbReference type="PROSITE" id="PS00704">
    <property type="entry name" value="PROK_CO2_ANHYDRASE_1"/>
    <property type="match status" value="1"/>
</dbReference>
<comment type="cofactor">
    <cofactor evidence="1">
        <name>Zn(2+)</name>
        <dbReference type="ChEBI" id="CHEBI:29105"/>
    </cofactor>
</comment>
<dbReference type="CDD" id="cd00884">
    <property type="entry name" value="beta_CA_cladeB"/>
    <property type="match status" value="1"/>
</dbReference>
<comment type="similarity">
    <text evidence="2 8">Belongs to the beta-class carbonic anhydrase family.</text>
</comment>
<evidence type="ECO:0000256" key="1">
    <source>
        <dbReference type="ARBA" id="ARBA00001947"/>
    </source>
</evidence>
<dbReference type="EMBL" id="JACJTA010000005">
    <property type="protein sequence ID" value="MBD2603755.1"/>
    <property type="molecule type" value="Genomic_DNA"/>
</dbReference>
<protein>
    <recommendedName>
        <fullName evidence="3 8">Carbonic anhydrase</fullName>
        <ecNumber evidence="3 8">4.2.1.1</ecNumber>
    </recommendedName>
    <alternativeName>
        <fullName evidence="8">Carbonate dehydratase</fullName>
    </alternativeName>
</protein>
<dbReference type="EC" id="4.2.1.1" evidence="3 8"/>
<dbReference type="RefSeq" id="WP_029635082.1">
    <property type="nucleotide sequence ID" value="NZ_JACJTA010000005.1"/>
</dbReference>
<dbReference type="InterPro" id="IPR015892">
    <property type="entry name" value="Carbonic_anhydrase_CS"/>
</dbReference>
<dbReference type="InterPro" id="IPR001765">
    <property type="entry name" value="Carbonic_anhydrase"/>
</dbReference>
<dbReference type="Gene3D" id="3.40.1050.10">
    <property type="entry name" value="Carbonic anhydrase"/>
    <property type="match status" value="1"/>
</dbReference>
<proteinExistence type="inferred from homology"/>
<name>A0ABR8GL23_9CYAN</name>
<dbReference type="InterPro" id="IPR036874">
    <property type="entry name" value="Carbonic_anhydrase_sf"/>
</dbReference>
<keyword evidence="10" id="KW-1185">Reference proteome</keyword>
<dbReference type="PANTHER" id="PTHR11002">
    <property type="entry name" value="CARBONIC ANHYDRASE"/>
    <property type="match status" value="1"/>
</dbReference>
<organism evidence="9 10">
    <name type="scientific">Scytonema hofmannii FACHB-248</name>
    <dbReference type="NCBI Taxonomy" id="1842502"/>
    <lineage>
        <taxon>Bacteria</taxon>
        <taxon>Bacillati</taxon>
        <taxon>Cyanobacteriota</taxon>
        <taxon>Cyanophyceae</taxon>
        <taxon>Nostocales</taxon>
        <taxon>Scytonemataceae</taxon>
        <taxon>Scytonema</taxon>
    </lineage>
</organism>
<gene>
    <name evidence="9" type="ORF">H6G81_04225</name>
</gene>
<dbReference type="Pfam" id="PF00484">
    <property type="entry name" value="Pro_CA"/>
    <property type="match status" value="1"/>
</dbReference>
<evidence type="ECO:0000256" key="5">
    <source>
        <dbReference type="ARBA" id="ARBA00022833"/>
    </source>
</evidence>
<evidence type="ECO:0000256" key="2">
    <source>
        <dbReference type="ARBA" id="ARBA00006217"/>
    </source>
</evidence>
<evidence type="ECO:0000256" key="3">
    <source>
        <dbReference type="ARBA" id="ARBA00012925"/>
    </source>
</evidence>
<sequence length="271" mass="30768">MKKLIKGLRQFKANYVSTHQELFEQLSLGQKPRVLFITCSDSRIDPNLITQANLGELFVIRNAGNIIPPFGATNGGEGATIEYAVQALDIGQIIVCGHSHCGAMKGLMKLHTLREEMPLVHDWLKYAEATRRLVKDHYSQYEGEELLEIVIAENVLTQIENLRTYPVIRSKLYAGQLNIYAWIYNIEKGEVLAFDAESHAYVLPQNQLQTDEIDEIRVTEELLNGNLIKTISQKQMPVEQPQEVIFNAQKFPITRLSKEQAERIYRGSAAN</sequence>
<dbReference type="InterPro" id="IPR045066">
    <property type="entry name" value="Beta_CA_cladeB"/>
</dbReference>
<evidence type="ECO:0000256" key="6">
    <source>
        <dbReference type="ARBA" id="ARBA00023239"/>
    </source>
</evidence>
<evidence type="ECO:0000256" key="7">
    <source>
        <dbReference type="ARBA" id="ARBA00048348"/>
    </source>
</evidence>
<keyword evidence="4" id="KW-0479">Metal-binding</keyword>
<dbReference type="SUPFAM" id="SSF53056">
    <property type="entry name" value="beta-carbonic anhydrase, cab"/>
    <property type="match status" value="1"/>
</dbReference>
<dbReference type="PANTHER" id="PTHR11002:SF76">
    <property type="entry name" value="CARBONIC ANHYDRASE"/>
    <property type="match status" value="1"/>
</dbReference>
<evidence type="ECO:0000256" key="8">
    <source>
        <dbReference type="RuleBase" id="RU003956"/>
    </source>
</evidence>
<evidence type="ECO:0000313" key="9">
    <source>
        <dbReference type="EMBL" id="MBD2603755.1"/>
    </source>
</evidence>
<comment type="function">
    <text evidence="8">Reversible hydration of carbon dioxide.</text>
</comment>
<dbReference type="Proteomes" id="UP000660380">
    <property type="component" value="Unassembled WGS sequence"/>
</dbReference>
<dbReference type="PROSITE" id="PS00705">
    <property type="entry name" value="PROK_CO2_ANHYDRASE_2"/>
    <property type="match status" value="1"/>
</dbReference>
<reference evidence="9 10" key="1">
    <citation type="journal article" date="2020" name="ISME J.">
        <title>Comparative genomics reveals insights into cyanobacterial evolution and habitat adaptation.</title>
        <authorList>
            <person name="Chen M.Y."/>
            <person name="Teng W.K."/>
            <person name="Zhao L."/>
            <person name="Hu C.X."/>
            <person name="Zhou Y.K."/>
            <person name="Han B.P."/>
            <person name="Song L.R."/>
            <person name="Shu W.S."/>
        </authorList>
    </citation>
    <scope>NUCLEOTIDE SEQUENCE [LARGE SCALE GENOMIC DNA]</scope>
    <source>
        <strain evidence="9 10">FACHB-248</strain>
    </source>
</reference>
<keyword evidence="5 8" id="KW-0862">Zinc</keyword>
<keyword evidence="6 8" id="KW-0456">Lyase</keyword>
<evidence type="ECO:0000256" key="4">
    <source>
        <dbReference type="ARBA" id="ARBA00022723"/>
    </source>
</evidence>
<comment type="caution">
    <text evidence="9">The sequence shown here is derived from an EMBL/GenBank/DDBJ whole genome shotgun (WGS) entry which is preliminary data.</text>
</comment>
<evidence type="ECO:0000313" key="10">
    <source>
        <dbReference type="Proteomes" id="UP000660380"/>
    </source>
</evidence>
<comment type="catalytic activity">
    <reaction evidence="7 8">
        <text>hydrogencarbonate + H(+) = CO2 + H2O</text>
        <dbReference type="Rhea" id="RHEA:10748"/>
        <dbReference type="ChEBI" id="CHEBI:15377"/>
        <dbReference type="ChEBI" id="CHEBI:15378"/>
        <dbReference type="ChEBI" id="CHEBI:16526"/>
        <dbReference type="ChEBI" id="CHEBI:17544"/>
        <dbReference type="EC" id="4.2.1.1"/>
    </reaction>
</comment>
<accession>A0ABR8GL23</accession>
<dbReference type="SMART" id="SM00947">
    <property type="entry name" value="Pro_CA"/>
    <property type="match status" value="1"/>
</dbReference>